<evidence type="ECO:0000313" key="10">
    <source>
        <dbReference type="EMBL" id="TLD78512.1"/>
    </source>
</evidence>
<dbReference type="InterPro" id="IPR004670">
    <property type="entry name" value="NhaA"/>
</dbReference>
<keyword evidence="2 7" id="KW-1003">Cell membrane</keyword>
<evidence type="ECO:0000256" key="1">
    <source>
        <dbReference type="ARBA" id="ARBA00004429"/>
    </source>
</evidence>
<dbReference type="KEGG" id="hty:BN2458_PEG0891"/>
<keyword evidence="11" id="KW-1185">Reference proteome</keyword>
<dbReference type="GO" id="GO:0015385">
    <property type="term" value="F:sodium:proton antiporter activity"/>
    <property type="evidence" value="ECO:0007669"/>
    <property type="project" value="UniProtKB-UniRule"/>
</dbReference>
<feature type="transmembrane region" description="Helical" evidence="7">
    <location>
        <begin position="222"/>
        <end position="254"/>
    </location>
</feature>
<keyword evidence="3" id="KW-0997">Cell inner membrane</keyword>
<feature type="transmembrane region" description="Helical" evidence="7">
    <location>
        <begin position="145"/>
        <end position="162"/>
    </location>
</feature>
<feature type="coiled-coil region" evidence="8">
    <location>
        <begin position="478"/>
        <end position="505"/>
    </location>
</feature>
<name>A0A0S4PWQ7_9HELI</name>
<dbReference type="EMBL" id="LN907858">
    <property type="protein sequence ID" value="CUU39776.1"/>
    <property type="molecule type" value="Genomic_DNA"/>
</dbReference>
<keyword evidence="7" id="KW-0813">Transport</keyword>
<evidence type="ECO:0000313" key="11">
    <source>
        <dbReference type="Proteomes" id="UP000029925"/>
    </source>
</evidence>
<dbReference type="EMBL" id="JRPF02000005">
    <property type="protein sequence ID" value="TLD78512.1"/>
    <property type="molecule type" value="Genomic_DNA"/>
</dbReference>
<reference evidence="9" key="2">
    <citation type="submission" date="2015-11" db="EMBL/GenBank/DDBJ databases">
        <authorList>
            <person name="Zhang Y."/>
            <person name="Guo Z."/>
        </authorList>
    </citation>
    <scope>NUCLEOTIDE SEQUENCE</scope>
    <source>
        <strain evidence="9">1</strain>
    </source>
</reference>
<dbReference type="PANTHER" id="PTHR30341:SF0">
    <property type="entry name" value="NA(+)_H(+) ANTIPORTER NHAA"/>
    <property type="match status" value="1"/>
</dbReference>
<dbReference type="Proteomes" id="UP000064525">
    <property type="component" value="Chromosome I"/>
</dbReference>
<dbReference type="PATRIC" id="fig|76936.10.peg.869"/>
<keyword evidence="7" id="KW-0406">Ion transport</keyword>
<dbReference type="Pfam" id="PF06965">
    <property type="entry name" value="Na_H_antiport_1"/>
    <property type="match status" value="1"/>
</dbReference>
<feature type="transmembrane region" description="Helical" evidence="7">
    <location>
        <begin position="199"/>
        <end position="216"/>
    </location>
</feature>
<sequence>MAIEAAITPSRHSYVKDKLQEGLNRFITHESFGGILLAFCVIAAMLVANSSYAEIYFSFFHSELGVFFSDSTLKMSLQEFINDVLMSFFFLLVGLEMKREMLYGELAGFKKVSFSFLAALGGIICPVMIYLYFNMGTAYQNGFGVAMSTDTAFALGLIMLLGDRVPKILKIFLVTLAVADDLGAISVIAIFYSDSINMEWIYASLVLIALLIYLNYRDTKYISLYVLVGILLWICVYHSGIHVTIAAVILAMAIPGRTRVNKRYFINMLKEFDHMKVVTNDWNDVIHAKDVEKTSFWKGSIKNIKNFMSSAQDVEKKIDMAKTSQLVHMLDTIGTYSRYAQNPLIRLEIALQPLCAYFIVPLFAFANAGVAINGGVDLNSVMLGTTLGLVVGKPIGVLLFCFLGEKLNLATRPKDLNYAHIFSVGVISGIGFTMSIFVANLAYKDDVISVDMSKISILIASSIAVVLGLLAVYLSTSKQKKQAENISVQDEHQKVQDEIQKLKEM</sequence>
<dbReference type="Gene3D" id="1.20.1530.10">
    <property type="entry name" value="Na+/H+ antiporter like domain"/>
    <property type="match status" value="1"/>
</dbReference>
<feature type="transmembrane region" description="Helical" evidence="7">
    <location>
        <begin position="382"/>
        <end position="404"/>
    </location>
</feature>
<evidence type="ECO:0000256" key="7">
    <source>
        <dbReference type="HAMAP-Rule" id="MF_01844"/>
    </source>
</evidence>
<feature type="transmembrane region" description="Helical" evidence="7">
    <location>
        <begin position="354"/>
        <end position="376"/>
    </location>
</feature>
<organism evidence="9 12">
    <name type="scientific">Helicobacter typhlonius</name>
    <dbReference type="NCBI Taxonomy" id="76936"/>
    <lineage>
        <taxon>Bacteria</taxon>
        <taxon>Pseudomonadati</taxon>
        <taxon>Campylobacterota</taxon>
        <taxon>Epsilonproteobacteria</taxon>
        <taxon>Campylobacterales</taxon>
        <taxon>Helicobacteraceae</taxon>
        <taxon>Helicobacter</taxon>
    </lineage>
</organism>
<feature type="transmembrane region" description="Helical" evidence="7">
    <location>
        <begin position="455"/>
        <end position="474"/>
    </location>
</feature>
<evidence type="ECO:0000256" key="3">
    <source>
        <dbReference type="ARBA" id="ARBA00022519"/>
    </source>
</evidence>
<feature type="transmembrane region" description="Helical" evidence="7">
    <location>
        <begin position="35"/>
        <end position="59"/>
    </location>
</feature>
<keyword evidence="6 7" id="KW-0472">Membrane</keyword>
<feature type="transmembrane region" description="Helical" evidence="7">
    <location>
        <begin position="416"/>
        <end position="443"/>
    </location>
</feature>
<feature type="transmembrane region" description="Helical" evidence="7">
    <location>
        <begin position="112"/>
        <end position="133"/>
    </location>
</feature>
<keyword evidence="8" id="KW-0175">Coiled coil</keyword>
<dbReference type="InterPro" id="IPR023171">
    <property type="entry name" value="Na/H_antiporter_dom_sf"/>
</dbReference>
<comment type="subcellular location">
    <subcellularLocation>
        <location evidence="1">Cell inner membrane</location>
        <topology evidence="1">Multi-pass membrane protein</topology>
    </subcellularLocation>
    <subcellularLocation>
        <location evidence="7">Cell membrane</location>
        <topology evidence="7">Multi-pass membrane protein</topology>
    </subcellularLocation>
</comment>
<dbReference type="GO" id="GO:0005886">
    <property type="term" value="C:plasma membrane"/>
    <property type="evidence" value="ECO:0007669"/>
    <property type="project" value="UniProtKB-SubCell"/>
</dbReference>
<comment type="similarity">
    <text evidence="7">Belongs to the NhaA Na(+)/H(+) (TC 2.A.33) antiporter family.</text>
</comment>
<keyword evidence="4 7" id="KW-0812">Transmembrane</keyword>
<reference evidence="12" key="3">
    <citation type="submission" date="2015-11" db="EMBL/GenBank/DDBJ databases">
        <authorList>
            <person name="Anvar S.Y."/>
        </authorList>
    </citation>
    <scope>NUCLEOTIDE SEQUENCE [LARGE SCALE GENOMIC DNA]</scope>
</reference>
<proteinExistence type="inferred from homology"/>
<accession>A0A0S4PWQ7</accession>
<comment type="function">
    <text evidence="7">Na(+)/H(+) antiporter that extrudes sodium in exchange for external protons.</text>
</comment>
<evidence type="ECO:0000313" key="12">
    <source>
        <dbReference type="Proteomes" id="UP000064525"/>
    </source>
</evidence>
<evidence type="ECO:0000256" key="4">
    <source>
        <dbReference type="ARBA" id="ARBA00022692"/>
    </source>
</evidence>
<keyword evidence="7" id="KW-0050">Antiport</keyword>
<comment type="catalytic activity">
    <reaction evidence="7">
        <text>Na(+)(in) + 2 H(+)(out) = Na(+)(out) + 2 H(+)(in)</text>
        <dbReference type="Rhea" id="RHEA:29251"/>
        <dbReference type="ChEBI" id="CHEBI:15378"/>
        <dbReference type="ChEBI" id="CHEBI:29101"/>
    </reaction>
</comment>
<dbReference type="HAMAP" id="MF_01844">
    <property type="entry name" value="NhaA"/>
    <property type="match status" value="1"/>
</dbReference>
<dbReference type="AlphaFoldDB" id="A0A0S4PWQ7"/>
<dbReference type="PANTHER" id="PTHR30341">
    <property type="entry name" value="SODIUM ION/PROTON ANTIPORTER NHAA-RELATED"/>
    <property type="match status" value="1"/>
</dbReference>
<dbReference type="OrthoDB" id="9808135at2"/>
<evidence type="ECO:0000256" key="8">
    <source>
        <dbReference type="SAM" id="Coils"/>
    </source>
</evidence>
<keyword evidence="7" id="KW-0915">Sodium</keyword>
<dbReference type="RefSeq" id="WP_058122045.1">
    <property type="nucleotide sequence ID" value="NZ_CAOMNX010000003.1"/>
</dbReference>
<dbReference type="GO" id="GO:0006885">
    <property type="term" value="P:regulation of pH"/>
    <property type="evidence" value="ECO:0007669"/>
    <property type="project" value="UniProtKB-UniRule"/>
</dbReference>
<evidence type="ECO:0000256" key="5">
    <source>
        <dbReference type="ARBA" id="ARBA00022989"/>
    </source>
</evidence>
<keyword evidence="5 7" id="KW-1133">Transmembrane helix</keyword>
<dbReference type="Proteomes" id="UP000029925">
    <property type="component" value="Unassembled WGS sequence"/>
</dbReference>
<gene>
    <name evidence="7 10" type="primary">nhaA</name>
    <name evidence="9" type="ORF">BN2458_PEG0891</name>
    <name evidence="10" type="ORF">LS75_005880</name>
</gene>
<feature type="transmembrane region" description="Helical" evidence="7">
    <location>
        <begin position="168"/>
        <end position="192"/>
    </location>
</feature>
<dbReference type="GeneID" id="78151131"/>
<evidence type="ECO:0000256" key="2">
    <source>
        <dbReference type="ARBA" id="ARBA00022475"/>
    </source>
</evidence>
<dbReference type="STRING" id="76936.BN2458_PEG0891"/>
<dbReference type="NCBIfam" id="TIGR00773">
    <property type="entry name" value="NhaA"/>
    <property type="match status" value="1"/>
</dbReference>
<protein>
    <recommendedName>
        <fullName evidence="7">Na(+)/H(+) antiporter NhaA</fullName>
    </recommendedName>
    <alternativeName>
        <fullName evidence="7">Sodium/proton antiporter NhaA</fullName>
    </alternativeName>
</protein>
<evidence type="ECO:0000313" key="9">
    <source>
        <dbReference type="EMBL" id="CUU39776.1"/>
    </source>
</evidence>
<reference evidence="10 11" key="1">
    <citation type="journal article" date="2014" name="Genome Announc.">
        <title>Draft genome sequences of eight enterohepatic helicobacter species isolated from both laboratory and wild rodents.</title>
        <authorList>
            <person name="Sheh A."/>
            <person name="Shen Z."/>
            <person name="Fox J.G."/>
        </authorList>
    </citation>
    <scope>NUCLEOTIDE SEQUENCE [LARGE SCALE GENOMIC DNA]</scope>
    <source>
        <strain evidence="10 11">MIT 98-6810</strain>
    </source>
</reference>
<evidence type="ECO:0000256" key="6">
    <source>
        <dbReference type="ARBA" id="ARBA00023136"/>
    </source>
</evidence>
<keyword evidence="7" id="KW-0739">Sodium transport</keyword>